<dbReference type="Proteomes" id="UP000782880">
    <property type="component" value="Unassembled WGS sequence"/>
</dbReference>
<proteinExistence type="predicted"/>
<organism evidence="2 3">
    <name type="scientific">Subdoligranulum variabile</name>
    <dbReference type="NCBI Taxonomy" id="214851"/>
    <lineage>
        <taxon>Bacteria</taxon>
        <taxon>Bacillati</taxon>
        <taxon>Bacillota</taxon>
        <taxon>Clostridia</taxon>
        <taxon>Eubacteriales</taxon>
        <taxon>Oscillospiraceae</taxon>
        <taxon>Subdoligranulum</taxon>
    </lineage>
</organism>
<name>A0A921IIB1_9FIRM</name>
<dbReference type="AlphaFoldDB" id="A0A921IIB1"/>
<sequence length="205" mass="21434">MQNSNYARKICTVICALLCVGSLSGCSAALQSLADGTDDMLNGLADATDSVMNDLADGADQALSFLSEADDGQTKDSILRAFSALVDDAGTVPLTSQNKLQGHREKGIDDYTGSYKATYTDFAGTELLFGGTTLKREAGNTIRINCSLSLESGEAAVFLCSGAEDPVILLSESGEYDDTVEVDGTSTYVGVWGDHADGTVSVEIE</sequence>
<keyword evidence="1" id="KW-0732">Signal</keyword>
<protein>
    <recommendedName>
        <fullName evidence="4">Lipoprotein</fullName>
    </recommendedName>
</protein>
<reference evidence="2" key="1">
    <citation type="journal article" date="2021" name="PeerJ">
        <title>Extensive microbial diversity within the chicken gut microbiome revealed by metagenomics and culture.</title>
        <authorList>
            <person name="Gilroy R."/>
            <person name="Ravi A."/>
            <person name="Getino M."/>
            <person name="Pursley I."/>
            <person name="Horton D.L."/>
            <person name="Alikhan N.F."/>
            <person name="Baker D."/>
            <person name="Gharbi K."/>
            <person name="Hall N."/>
            <person name="Watson M."/>
            <person name="Adriaenssens E.M."/>
            <person name="Foster-Nyarko E."/>
            <person name="Jarju S."/>
            <person name="Secka A."/>
            <person name="Antonio M."/>
            <person name="Oren A."/>
            <person name="Chaudhuri R.R."/>
            <person name="La Ragione R."/>
            <person name="Hildebrand F."/>
            <person name="Pallen M.J."/>
        </authorList>
    </citation>
    <scope>NUCLEOTIDE SEQUENCE</scope>
    <source>
        <strain evidence="2">ChiBcec21-2208</strain>
    </source>
</reference>
<gene>
    <name evidence="2" type="ORF">K8V20_01615</name>
</gene>
<accession>A0A921IIB1</accession>
<evidence type="ECO:0008006" key="4">
    <source>
        <dbReference type="Google" id="ProtNLM"/>
    </source>
</evidence>
<evidence type="ECO:0000313" key="2">
    <source>
        <dbReference type="EMBL" id="HJG27332.1"/>
    </source>
</evidence>
<evidence type="ECO:0000256" key="1">
    <source>
        <dbReference type="SAM" id="SignalP"/>
    </source>
</evidence>
<evidence type="ECO:0000313" key="3">
    <source>
        <dbReference type="Proteomes" id="UP000782880"/>
    </source>
</evidence>
<dbReference type="EMBL" id="DYVE01000048">
    <property type="protein sequence ID" value="HJG27332.1"/>
    <property type="molecule type" value="Genomic_DNA"/>
</dbReference>
<feature type="chain" id="PRO_5038404335" description="Lipoprotein" evidence="1">
    <location>
        <begin position="35"/>
        <end position="205"/>
    </location>
</feature>
<comment type="caution">
    <text evidence="2">The sequence shown here is derived from an EMBL/GenBank/DDBJ whole genome shotgun (WGS) entry which is preliminary data.</text>
</comment>
<reference evidence="2" key="2">
    <citation type="submission" date="2021-09" db="EMBL/GenBank/DDBJ databases">
        <authorList>
            <person name="Gilroy R."/>
        </authorList>
    </citation>
    <scope>NUCLEOTIDE SEQUENCE</scope>
    <source>
        <strain evidence="2">ChiBcec21-2208</strain>
    </source>
</reference>
<feature type="signal peptide" evidence="1">
    <location>
        <begin position="1"/>
        <end position="34"/>
    </location>
</feature>